<gene>
    <name evidence="2" type="ORF">A6A04_03200</name>
</gene>
<keyword evidence="3" id="KW-1185">Reference proteome</keyword>
<evidence type="ECO:0000256" key="1">
    <source>
        <dbReference type="SAM" id="SignalP"/>
    </source>
</evidence>
<name>A0A178MM30_9PROT</name>
<dbReference type="AlphaFoldDB" id="A0A178MM30"/>
<proteinExistence type="predicted"/>
<dbReference type="Proteomes" id="UP000078428">
    <property type="component" value="Unassembled WGS sequence"/>
</dbReference>
<organism evidence="2 3">
    <name type="scientific">Paramagnetospirillum marisnigri</name>
    <dbReference type="NCBI Taxonomy" id="1285242"/>
    <lineage>
        <taxon>Bacteria</taxon>
        <taxon>Pseudomonadati</taxon>
        <taxon>Pseudomonadota</taxon>
        <taxon>Alphaproteobacteria</taxon>
        <taxon>Rhodospirillales</taxon>
        <taxon>Magnetospirillaceae</taxon>
        <taxon>Paramagnetospirillum</taxon>
    </lineage>
</organism>
<protein>
    <recommendedName>
        <fullName evidence="4">Lipoprotein SmpA/OmlA domain-containing protein</fullName>
    </recommendedName>
</protein>
<evidence type="ECO:0000313" key="3">
    <source>
        <dbReference type="Proteomes" id="UP000078428"/>
    </source>
</evidence>
<dbReference type="EMBL" id="LWQT01000066">
    <property type="protein sequence ID" value="OAN49138.1"/>
    <property type="molecule type" value="Genomic_DNA"/>
</dbReference>
<dbReference type="STRING" id="1285242.A6A04_03200"/>
<feature type="signal peptide" evidence="1">
    <location>
        <begin position="1"/>
        <end position="21"/>
    </location>
</feature>
<feature type="chain" id="PRO_5008092058" description="Lipoprotein SmpA/OmlA domain-containing protein" evidence="1">
    <location>
        <begin position="22"/>
        <end position="145"/>
    </location>
</feature>
<evidence type="ECO:0008006" key="4">
    <source>
        <dbReference type="Google" id="ProtNLM"/>
    </source>
</evidence>
<dbReference type="PROSITE" id="PS51257">
    <property type="entry name" value="PROKAR_LIPOPROTEIN"/>
    <property type="match status" value="1"/>
</dbReference>
<evidence type="ECO:0000313" key="2">
    <source>
        <dbReference type="EMBL" id="OAN49138.1"/>
    </source>
</evidence>
<accession>A0A178MM30</accession>
<keyword evidence="1" id="KW-0732">Signal</keyword>
<comment type="caution">
    <text evidence="2">The sequence shown here is derived from an EMBL/GenBank/DDBJ whole genome shotgun (WGS) entry which is preliminary data.</text>
</comment>
<sequence>MMAAMKTMLRPLVLLSALALAACQGANQSTGGPAVSRWSVPEDGATETAALPRFKGGRPGPDNLRGMTLAQVEDSLGKPSFRRKDPPAEIWQYRVKVCTLDLFLYEEKGGVVVTHYAVRAPQGGGITDKGCLDEVLDRKDGLPTS</sequence>
<reference evidence="2 3" key="1">
    <citation type="submission" date="2016-04" db="EMBL/GenBank/DDBJ databases">
        <title>Draft genome sequence of freshwater magnetotactic bacteria Magnetospirillum marisnigri SP-1 and Magnetospirillum moscoviense BB-1.</title>
        <authorList>
            <person name="Koziaeva V."/>
            <person name="Dziuba M.V."/>
            <person name="Ivanov T.M."/>
            <person name="Kuznetsov B."/>
            <person name="Grouzdev D.S."/>
        </authorList>
    </citation>
    <scope>NUCLEOTIDE SEQUENCE [LARGE SCALE GENOMIC DNA]</scope>
    <source>
        <strain evidence="2 3">SP-1</strain>
    </source>
</reference>